<evidence type="ECO:0000256" key="5">
    <source>
        <dbReference type="ARBA" id="ARBA00023136"/>
    </source>
</evidence>
<comment type="caution">
    <text evidence="8">The sequence shown here is derived from an EMBL/GenBank/DDBJ whole genome shotgun (WGS) entry which is preliminary data.</text>
</comment>
<feature type="domain" description="Major facilitator superfamily (MFS) profile" evidence="7">
    <location>
        <begin position="1"/>
        <end position="389"/>
    </location>
</feature>
<protein>
    <submittedName>
        <fullName evidence="8">MFS transporter</fullName>
    </submittedName>
</protein>
<keyword evidence="5 6" id="KW-0472">Membrane</keyword>
<feature type="transmembrane region" description="Helical" evidence="6">
    <location>
        <begin position="363"/>
        <end position="385"/>
    </location>
</feature>
<sequence length="397" mass="40937">MSTPSSEATKTRWAPVYAVAFGVSALITAEFLPVSLLTPIAHDLNISEGTAGQLVSASAIAALLSSLFIASVTRRINRRTVLLGFALLMLVSNLLVAVATSFPVMLVGRVFLGLGAGGFWALSTSIALRLVPAGMVPRALSIIFSGVAISNVIAAPLGSTLGNLIGWRGVFLVAAVLGLLSLVWQALILPSLPASGSARVGTLFSLLKRRRLLTGMAAILLIFGGNMAFFTYTRPFLEGVTGLGAGGVSVMLLLFGLATFVGTTVSGRLLEWNLRFTQLAAPLLLSVLSGAFLLLGALPVVTGLLMVLRGLLNSVIPVSWSMWVARSVPDEVESAGGLQVAAIQVAVTLGSALGGVVLDHSGISSVVACSGVALLLGGLLILFGLRERPPVMTEANA</sequence>
<evidence type="ECO:0000256" key="3">
    <source>
        <dbReference type="ARBA" id="ARBA00022692"/>
    </source>
</evidence>
<feature type="transmembrane region" description="Helical" evidence="6">
    <location>
        <begin position="12"/>
        <end position="31"/>
    </location>
</feature>
<name>A0A918FIB1_9DEIO</name>
<dbReference type="EMBL" id="BMQL01000094">
    <property type="protein sequence ID" value="GGR39264.1"/>
    <property type="molecule type" value="Genomic_DNA"/>
</dbReference>
<dbReference type="InterPro" id="IPR036259">
    <property type="entry name" value="MFS_trans_sf"/>
</dbReference>
<dbReference type="SUPFAM" id="SSF103473">
    <property type="entry name" value="MFS general substrate transporter"/>
    <property type="match status" value="1"/>
</dbReference>
<proteinExistence type="predicted"/>
<keyword evidence="2" id="KW-1003">Cell membrane</keyword>
<dbReference type="AlphaFoldDB" id="A0A918FIB1"/>
<evidence type="ECO:0000313" key="8">
    <source>
        <dbReference type="EMBL" id="GGR39264.1"/>
    </source>
</evidence>
<dbReference type="Proteomes" id="UP000603865">
    <property type="component" value="Unassembled WGS sequence"/>
</dbReference>
<evidence type="ECO:0000256" key="1">
    <source>
        <dbReference type="ARBA" id="ARBA00004651"/>
    </source>
</evidence>
<feature type="transmembrane region" description="Helical" evidence="6">
    <location>
        <begin position="212"/>
        <end position="232"/>
    </location>
</feature>
<dbReference type="RefSeq" id="WP_189093743.1">
    <property type="nucleotide sequence ID" value="NZ_BMQL01000094.1"/>
</dbReference>
<evidence type="ECO:0000259" key="7">
    <source>
        <dbReference type="PROSITE" id="PS50850"/>
    </source>
</evidence>
<reference evidence="8" key="2">
    <citation type="submission" date="2020-09" db="EMBL/GenBank/DDBJ databases">
        <authorList>
            <person name="Sun Q."/>
            <person name="Ohkuma M."/>
        </authorList>
    </citation>
    <scope>NUCLEOTIDE SEQUENCE</scope>
    <source>
        <strain evidence="8">JCM 31311</strain>
    </source>
</reference>
<dbReference type="Pfam" id="PF07690">
    <property type="entry name" value="MFS_1"/>
    <property type="match status" value="1"/>
</dbReference>
<feature type="transmembrane region" description="Helical" evidence="6">
    <location>
        <begin position="51"/>
        <end position="70"/>
    </location>
</feature>
<dbReference type="PANTHER" id="PTHR43124">
    <property type="entry name" value="PURINE EFFLUX PUMP PBUE"/>
    <property type="match status" value="1"/>
</dbReference>
<dbReference type="Gene3D" id="1.20.1250.20">
    <property type="entry name" value="MFS general substrate transporter like domains"/>
    <property type="match status" value="2"/>
</dbReference>
<dbReference type="GO" id="GO:0005886">
    <property type="term" value="C:plasma membrane"/>
    <property type="evidence" value="ECO:0007669"/>
    <property type="project" value="UniProtKB-SubCell"/>
</dbReference>
<accession>A0A918FIB1</accession>
<organism evidence="8 9">
    <name type="scientific">Deinococcus ruber</name>
    <dbReference type="NCBI Taxonomy" id="1848197"/>
    <lineage>
        <taxon>Bacteria</taxon>
        <taxon>Thermotogati</taxon>
        <taxon>Deinococcota</taxon>
        <taxon>Deinococci</taxon>
        <taxon>Deinococcales</taxon>
        <taxon>Deinococcaceae</taxon>
        <taxon>Deinococcus</taxon>
    </lineage>
</organism>
<dbReference type="CDD" id="cd17324">
    <property type="entry name" value="MFS_NepI_like"/>
    <property type="match status" value="1"/>
</dbReference>
<keyword evidence="9" id="KW-1185">Reference proteome</keyword>
<evidence type="ECO:0000256" key="2">
    <source>
        <dbReference type="ARBA" id="ARBA00022475"/>
    </source>
</evidence>
<dbReference type="PROSITE" id="PS50850">
    <property type="entry name" value="MFS"/>
    <property type="match status" value="1"/>
</dbReference>
<dbReference type="InterPro" id="IPR050189">
    <property type="entry name" value="MFS_Efflux_Transporters"/>
</dbReference>
<gene>
    <name evidence="8" type="ORF">GCM10008957_55180</name>
</gene>
<dbReference type="PANTHER" id="PTHR43124:SF5">
    <property type="entry name" value="PURINE RIBONUCLEOSIDE EFFLUX PUMP NEPI"/>
    <property type="match status" value="1"/>
</dbReference>
<keyword evidence="3 6" id="KW-0812">Transmembrane</keyword>
<feature type="transmembrane region" description="Helical" evidence="6">
    <location>
        <begin position="279"/>
        <end position="298"/>
    </location>
</feature>
<evidence type="ECO:0000313" key="9">
    <source>
        <dbReference type="Proteomes" id="UP000603865"/>
    </source>
</evidence>
<feature type="transmembrane region" description="Helical" evidence="6">
    <location>
        <begin position="244"/>
        <end position="267"/>
    </location>
</feature>
<evidence type="ECO:0000256" key="6">
    <source>
        <dbReference type="SAM" id="Phobius"/>
    </source>
</evidence>
<reference evidence="8" key="1">
    <citation type="journal article" date="2014" name="Int. J. Syst. Evol. Microbiol.">
        <title>Complete genome sequence of Corynebacterium casei LMG S-19264T (=DSM 44701T), isolated from a smear-ripened cheese.</title>
        <authorList>
            <consortium name="US DOE Joint Genome Institute (JGI-PGF)"/>
            <person name="Walter F."/>
            <person name="Albersmeier A."/>
            <person name="Kalinowski J."/>
            <person name="Ruckert C."/>
        </authorList>
    </citation>
    <scope>NUCLEOTIDE SEQUENCE</scope>
    <source>
        <strain evidence="8">JCM 31311</strain>
    </source>
</reference>
<dbReference type="InterPro" id="IPR020846">
    <property type="entry name" value="MFS_dom"/>
</dbReference>
<feature type="transmembrane region" description="Helical" evidence="6">
    <location>
        <begin position="139"/>
        <end position="158"/>
    </location>
</feature>
<dbReference type="InterPro" id="IPR011701">
    <property type="entry name" value="MFS"/>
</dbReference>
<evidence type="ECO:0000256" key="4">
    <source>
        <dbReference type="ARBA" id="ARBA00022989"/>
    </source>
</evidence>
<feature type="transmembrane region" description="Helical" evidence="6">
    <location>
        <begin position="110"/>
        <end position="132"/>
    </location>
</feature>
<feature type="transmembrane region" description="Helical" evidence="6">
    <location>
        <begin position="170"/>
        <end position="192"/>
    </location>
</feature>
<dbReference type="GO" id="GO:0022857">
    <property type="term" value="F:transmembrane transporter activity"/>
    <property type="evidence" value="ECO:0007669"/>
    <property type="project" value="InterPro"/>
</dbReference>
<feature type="transmembrane region" description="Helical" evidence="6">
    <location>
        <begin position="82"/>
        <end position="104"/>
    </location>
</feature>
<comment type="subcellular location">
    <subcellularLocation>
        <location evidence="1">Cell membrane</location>
        <topology evidence="1">Multi-pass membrane protein</topology>
    </subcellularLocation>
</comment>
<keyword evidence="4 6" id="KW-1133">Transmembrane helix</keyword>